<organism evidence="1 2">
    <name type="scientific">Trichonephila clavipes</name>
    <name type="common">Golden silk orbweaver</name>
    <name type="synonym">Nephila clavipes</name>
    <dbReference type="NCBI Taxonomy" id="2585209"/>
    <lineage>
        <taxon>Eukaryota</taxon>
        <taxon>Metazoa</taxon>
        <taxon>Ecdysozoa</taxon>
        <taxon>Arthropoda</taxon>
        <taxon>Chelicerata</taxon>
        <taxon>Arachnida</taxon>
        <taxon>Araneae</taxon>
        <taxon>Araneomorphae</taxon>
        <taxon>Entelegynae</taxon>
        <taxon>Araneoidea</taxon>
        <taxon>Nephilidae</taxon>
        <taxon>Trichonephila</taxon>
    </lineage>
</organism>
<dbReference type="Proteomes" id="UP000887159">
    <property type="component" value="Unassembled WGS sequence"/>
</dbReference>
<protein>
    <submittedName>
        <fullName evidence="1">Uncharacterized protein</fullName>
    </submittedName>
</protein>
<evidence type="ECO:0000313" key="2">
    <source>
        <dbReference type="Proteomes" id="UP000887159"/>
    </source>
</evidence>
<keyword evidence="2" id="KW-1185">Reference proteome</keyword>
<sequence length="98" mass="11433">MAAYQFKYHFRLSPMFVAVVAQRSRYRIRGRRVIRSCLLPLKTHHIGVRCTLNMPRAQTSTHGCGVKARSGRYQLKCRPHHLTMVQNYEVRCQKLSSS</sequence>
<evidence type="ECO:0000313" key="1">
    <source>
        <dbReference type="EMBL" id="GFY13947.1"/>
    </source>
</evidence>
<name>A0A8X6SRK4_TRICX</name>
<comment type="caution">
    <text evidence="1">The sequence shown here is derived from an EMBL/GenBank/DDBJ whole genome shotgun (WGS) entry which is preliminary data.</text>
</comment>
<dbReference type="EMBL" id="BMAU01021325">
    <property type="protein sequence ID" value="GFY13947.1"/>
    <property type="molecule type" value="Genomic_DNA"/>
</dbReference>
<gene>
    <name evidence="1" type="ORF">TNCV_1296081</name>
</gene>
<dbReference type="AlphaFoldDB" id="A0A8X6SRK4"/>
<reference evidence="1" key="1">
    <citation type="submission" date="2020-08" db="EMBL/GenBank/DDBJ databases">
        <title>Multicomponent nature underlies the extraordinary mechanical properties of spider dragline silk.</title>
        <authorList>
            <person name="Kono N."/>
            <person name="Nakamura H."/>
            <person name="Mori M."/>
            <person name="Yoshida Y."/>
            <person name="Ohtoshi R."/>
            <person name="Malay A.D."/>
            <person name="Moran D.A.P."/>
            <person name="Tomita M."/>
            <person name="Numata K."/>
            <person name="Arakawa K."/>
        </authorList>
    </citation>
    <scope>NUCLEOTIDE SEQUENCE</scope>
</reference>
<proteinExistence type="predicted"/>
<accession>A0A8X6SRK4</accession>